<dbReference type="HOGENOM" id="CLU_3239202_0_0_9"/>
<reference evidence="1 2" key="2">
    <citation type="submission" date="2007-04" db="EMBL/GenBank/DDBJ databases">
        <title>Draft genome sequence of Ruminococcus torques (ATCC 27756).</title>
        <authorList>
            <person name="Sudarsanam P."/>
            <person name="Ley R."/>
            <person name="Guruge J."/>
            <person name="Turnbaugh P.J."/>
            <person name="Mahowald M."/>
            <person name="Liep D."/>
            <person name="Gordon J."/>
        </authorList>
    </citation>
    <scope>NUCLEOTIDE SEQUENCE [LARGE SCALE GENOMIC DNA]</scope>
    <source>
        <strain evidence="1 2">ATCC 27756</strain>
    </source>
</reference>
<sequence>MQKDRKTQNKKLRKENRYKHSGVFVFIRGFHEKIGSTSVRKAA</sequence>
<comment type="caution">
    <text evidence="1">The sequence shown here is derived from an EMBL/GenBank/DDBJ whole genome shotgun (WGS) entry which is preliminary data.</text>
</comment>
<proteinExistence type="predicted"/>
<dbReference type="AlphaFoldDB" id="A5KQI7"/>
<dbReference type="EMBL" id="AAVP02000016">
    <property type="protein sequence ID" value="EDK23377.1"/>
    <property type="molecule type" value="Genomic_DNA"/>
</dbReference>
<evidence type="ECO:0000313" key="2">
    <source>
        <dbReference type="Proteomes" id="UP000003577"/>
    </source>
</evidence>
<reference evidence="1 2" key="1">
    <citation type="submission" date="2007-03" db="EMBL/GenBank/DDBJ databases">
        <authorList>
            <person name="Fulton L."/>
            <person name="Clifton S."/>
            <person name="Fulton B."/>
            <person name="Xu J."/>
            <person name="Minx P."/>
            <person name="Pepin K.H."/>
            <person name="Johnson M."/>
            <person name="Thiruvilangam P."/>
            <person name="Bhonagiri V."/>
            <person name="Nash W.E."/>
            <person name="Mardis E.R."/>
            <person name="Wilson R.K."/>
        </authorList>
    </citation>
    <scope>NUCLEOTIDE SEQUENCE [LARGE SCALE GENOMIC DNA]</scope>
    <source>
        <strain evidence="1 2">ATCC 27756</strain>
    </source>
</reference>
<dbReference type="PaxDb" id="411460-RUMTOR_02525"/>
<name>A5KQI7_9FIRM</name>
<accession>A5KQI7</accession>
<evidence type="ECO:0000313" key="1">
    <source>
        <dbReference type="EMBL" id="EDK23377.1"/>
    </source>
</evidence>
<organism evidence="1 2">
    <name type="scientific">[Ruminococcus] torques ATCC 27756</name>
    <dbReference type="NCBI Taxonomy" id="411460"/>
    <lineage>
        <taxon>Bacteria</taxon>
        <taxon>Bacillati</taxon>
        <taxon>Bacillota</taxon>
        <taxon>Clostridia</taxon>
        <taxon>Lachnospirales</taxon>
        <taxon>Lachnospiraceae</taxon>
        <taxon>Mediterraneibacter</taxon>
    </lineage>
</organism>
<dbReference type="Proteomes" id="UP000003577">
    <property type="component" value="Unassembled WGS sequence"/>
</dbReference>
<protein>
    <submittedName>
        <fullName evidence="1">Uncharacterized protein</fullName>
    </submittedName>
</protein>
<gene>
    <name evidence="1" type="ORF">RUMTOR_02525</name>
</gene>